<keyword evidence="1" id="KW-1133">Transmembrane helix</keyword>
<proteinExistence type="predicted"/>
<dbReference type="EMBL" id="QJJX01000007">
    <property type="protein sequence ID" value="PXX23160.1"/>
    <property type="molecule type" value="Genomic_DNA"/>
</dbReference>
<sequence length="53" mass="6089">MTVTQILSCIIAPVLMPLFTRREDWKVKVYFCVLCALCTPLAGVPLFLYLRKI</sequence>
<dbReference type="Proteomes" id="UP000248314">
    <property type="component" value="Unassembled WGS sequence"/>
</dbReference>
<keyword evidence="1" id="KW-0472">Membrane</keyword>
<evidence type="ECO:0000256" key="1">
    <source>
        <dbReference type="SAM" id="Phobius"/>
    </source>
</evidence>
<dbReference type="STRING" id="1122991.GCA_000613445_02538"/>
<keyword evidence="3" id="KW-1185">Reference proteome</keyword>
<accession>A0A318I227</accession>
<name>A0A318I227_9BACT</name>
<keyword evidence="1" id="KW-0812">Transmembrane</keyword>
<organism evidence="2 3">
    <name type="scientific">Hoylesella shahii DSM 15611 = JCM 12083</name>
    <dbReference type="NCBI Taxonomy" id="1122991"/>
    <lineage>
        <taxon>Bacteria</taxon>
        <taxon>Pseudomonadati</taxon>
        <taxon>Bacteroidota</taxon>
        <taxon>Bacteroidia</taxon>
        <taxon>Bacteroidales</taxon>
        <taxon>Prevotellaceae</taxon>
        <taxon>Hoylesella</taxon>
    </lineage>
</organism>
<protein>
    <submittedName>
        <fullName evidence="2">Uncharacterized protein</fullName>
    </submittedName>
</protein>
<dbReference type="AlphaFoldDB" id="A0A318I227"/>
<gene>
    <name evidence="2" type="ORF">EJ73_00825</name>
</gene>
<comment type="caution">
    <text evidence="2">The sequence shown here is derived from an EMBL/GenBank/DDBJ whole genome shotgun (WGS) entry which is preliminary data.</text>
</comment>
<evidence type="ECO:0000313" key="3">
    <source>
        <dbReference type="Proteomes" id="UP000248314"/>
    </source>
</evidence>
<evidence type="ECO:0000313" key="2">
    <source>
        <dbReference type="EMBL" id="PXX23160.1"/>
    </source>
</evidence>
<reference evidence="2 3" key="1">
    <citation type="submission" date="2018-05" db="EMBL/GenBank/DDBJ databases">
        <title>Genomic Encyclopedia of Type Strains, Phase I: the one thousand microbial genomes (KMG-I) project.</title>
        <authorList>
            <person name="Kyrpides N."/>
        </authorList>
    </citation>
    <scope>NUCLEOTIDE SEQUENCE [LARGE SCALE GENOMIC DNA]</scope>
    <source>
        <strain evidence="2 3">DSM 15611</strain>
    </source>
</reference>
<feature type="transmembrane region" description="Helical" evidence="1">
    <location>
        <begin position="27"/>
        <end position="50"/>
    </location>
</feature>